<keyword evidence="1" id="KW-0472">Membrane</keyword>
<evidence type="ECO:0000256" key="1">
    <source>
        <dbReference type="SAM" id="Phobius"/>
    </source>
</evidence>
<feature type="transmembrane region" description="Helical" evidence="1">
    <location>
        <begin position="12"/>
        <end position="36"/>
    </location>
</feature>
<reference evidence="5 6" key="1">
    <citation type="submission" date="2012-10" db="EMBL/GenBank/DDBJ databases">
        <authorList>
            <person name="Harkins D.M."/>
            <person name="Durkin A.S."/>
            <person name="Brinkac L.M."/>
            <person name="Selengut J.D."/>
            <person name="Sanka R."/>
            <person name="DePew J."/>
            <person name="Purushe J."/>
            <person name="Picardeau M."/>
            <person name="Werts C."/>
            <person name="Goarant C."/>
            <person name="Vinetz J.M."/>
            <person name="Sutton G.G."/>
            <person name="Nelson W.C."/>
            <person name="Fouts D.E."/>
        </authorList>
    </citation>
    <scope>NUCLEOTIDE SEQUENCE [LARGE SCALE GENOMIC DNA]</scope>
    <source>
        <strain evidence="5 6">200802841</strain>
    </source>
</reference>
<evidence type="ECO:0000313" key="5">
    <source>
        <dbReference type="EMBL" id="EKO53600.1"/>
    </source>
</evidence>
<dbReference type="RefSeq" id="WP_004769432.1">
    <property type="nucleotide sequence ID" value="NZ_AKWH02000005.1"/>
</dbReference>
<evidence type="ECO:0000313" key="3">
    <source>
        <dbReference type="EMBL" id="EKO50033.1"/>
    </source>
</evidence>
<dbReference type="EMBL" id="AKWH02000005">
    <property type="protein sequence ID" value="EKO53600.1"/>
    <property type="molecule type" value="Genomic_DNA"/>
</dbReference>
<organism evidence="5 6">
    <name type="scientific">Leptospira kirschneri str. 200802841</name>
    <dbReference type="NCBI Taxonomy" id="1193047"/>
    <lineage>
        <taxon>Bacteria</taxon>
        <taxon>Pseudomonadati</taxon>
        <taxon>Spirochaetota</taxon>
        <taxon>Spirochaetia</taxon>
        <taxon>Leptospirales</taxon>
        <taxon>Leptospiraceae</taxon>
        <taxon>Leptospira</taxon>
    </lineage>
</organism>
<feature type="transmembrane region" description="Helical" evidence="1">
    <location>
        <begin position="43"/>
        <end position="60"/>
    </location>
</feature>
<accession>A0A828Y6G2</accession>
<dbReference type="Proteomes" id="UP000006339">
    <property type="component" value="Unassembled WGS sequence"/>
</dbReference>
<comment type="caution">
    <text evidence="5">The sequence shown here is derived from an EMBL/GenBank/DDBJ whole genome shotgun (WGS) entry which is preliminary data.</text>
</comment>
<keyword evidence="6" id="KW-1185">Reference proteome</keyword>
<gene>
    <name evidence="2" type="ORF">LEP1GSC131_0130</name>
    <name evidence="4" type="ORF">LEP1GSC131_0153</name>
    <name evidence="5" type="ORF">LEP1GSC131_0920</name>
    <name evidence="3" type="ORF">LEP1GSC131_2626</name>
</gene>
<keyword evidence="1" id="KW-0812">Transmembrane</keyword>
<dbReference type="EMBL" id="AKWH02000007">
    <property type="protein sequence ID" value="EKO53582.1"/>
    <property type="molecule type" value="Genomic_DNA"/>
</dbReference>
<evidence type="ECO:0000313" key="6">
    <source>
        <dbReference type="Proteomes" id="UP000006339"/>
    </source>
</evidence>
<feature type="transmembrane region" description="Helical" evidence="1">
    <location>
        <begin position="96"/>
        <end position="117"/>
    </location>
</feature>
<sequence length="122" mass="13645">MSSIEIFELIMMYTAIGTLFGWALFGILALIIASFIWKSRFNLFATGFIQVFLVAVNTYLISKEKYIAVFFVGGLISFVWTWNVQKIAFGTLRDRITYASGAGFGSLIGLLLTAFILKTFSL</sequence>
<evidence type="ECO:0000313" key="4">
    <source>
        <dbReference type="EMBL" id="EKO53582.1"/>
    </source>
</evidence>
<proteinExistence type="predicted"/>
<dbReference type="EMBL" id="AKWH02000078">
    <property type="protein sequence ID" value="EKO49693.1"/>
    <property type="molecule type" value="Genomic_DNA"/>
</dbReference>
<keyword evidence="1" id="KW-1133">Transmembrane helix</keyword>
<feature type="transmembrane region" description="Helical" evidence="1">
    <location>
        <begin position="66"/>
        <end position="84"/>
    </location>
</feature>
<evidence type="ECO:0000313" key="2">
    <source>
        <dbReference type="EMBL" id="EKO49693.1"/>
    </source>
</evidence>
<dbReference type="AlphaFoldDB" id="A0A828Y6G2"/>
<dbReference type="EMBL" id="AKWH02000068">
    <property type="protein sequence ID" value="EKO50033.1"/>
    <property type="molecule type" value="Genomic_DNA"/>
</dbReference>
<protein>
    <submittedName>
        <fullName evidence="5">Uncharacterized protein</fullName>
    </submittedName>
</protein>
<name>A0A828Y6G2_9LEPT</name>